<dbReference type="InterPro" id="IPR011992">
    <property type="entry name" value="EF-hand-dom_pair"/>
</dbReference>
<dbReference type="PROSITE" id="PS50222">
    <property type="entry name" value="EF_HAND_2"/>
    <property type="match status" value="2"/>
</dbReference>
<accession>A0A437MP43</accession>
<dbReference type="Proteomes" id="UP000282957">
    <property type="component" value="Unassembled WGS sequence"/>
</dbReference>
<comment type="caution">
    <text evidence="6">The sequence shown here is derived from an EMBL/GenBank/DDBJ whole genome shotgun (WGS) entry which is preliminary data.</text>
</comment>
<dbReference type="AlphaFoldDB" id="A0A437MP43"/>
<name>A0A437MP43_9PROT</name>
<evidence type="ECO:0000256" key="3">
    <source>
        <dbReference type="SAM" id="MobiDB-lite"/>
    </source>
</evidence>
<protein>
    <recommendedName>
        <fullName evidence="5">EF-hand domain-containing protein</fullName>
    </recommendedName>
</protein>
<feature type="region of interest" description="Disordered" evidence="3">
    <location>
        <begin position="148"/>
        <end position="195"/>
    </location>
</feature>
<dbReference type="Gene3D" id="1.10.238.10">
    <property type="entry name" value="EF-hand"/>
    <property type="match status" value="2"/>
</dbReference>
<evidence type="ECO:0000259" key="5">
    <source>
        <dbReference type="PROSITE" id="PS50222"/>
    </source>
</evidence>
<organism evidence="6 7">
    <name type="scientific">Rhodovarius crocodyli</name>
    <dbReference type="NCBI Taxonomy" id="1979269"/>
    <lineage>
        <taxon>Bacteria</taxon>
        <taxon>Pseudomonadati</taxon>
        <taxon>Pseudomonadota</taxon>
        <taxon>Alphaproteobacteria</taxon>
        <taxon>Acetobacterales</taxon>
        <taxon>Roseomonadaceae</taxon>
        <taxon>Rhodovarius</taxon>
    </lineage>
</organism>
<evidence type="ECO:0000256" key="2">
    <source>
        <dbReference type="ARBA" id="ARBA00022737"/>
    </source>
</evidence>
<dbReference type="RefSeq" id="WP_127786277.1">
    <property type="nucleotide sequence ID" value="NZ_SACL01000001.1"/>
</dbReference>
<dbReference type="PANTHER" id="PTHR10827">
    <property type="entry name" value="RETICULOCALBIN"/>
    <property type="match status" value="1"/>
</dbReference>
<proteinExistence type="predicted"/>
<dbReference type="Pfam" id="PF13499">
    <property type="entry name" value="EF-hand_7"/>
    <property type="match status" value="1"/>
</dbReference>
<sequence>MTYRSTLRYPLALAAMMMAVPAFAQAPAAPPPAPPAAAPGAPARPNPAMRMFEALDTNRDGRVTFEETWAGVQARFSQADANHDGYLTPEEFRAMRPARPPRPPRGEPRAEGERRPMPEHFQRMVEARFRAADANRDGRVTLEELRPGAEARFRAMDANSDGAITPDELPRHPPRGHHHHRRGGPDAPPPPAPAQ</sequence>
<feature type="domain" description="EF-hand" evidence="5">
    <location>
        <begin position="120"/>
        <end position="155"/>
    </location>
</feature>
<evidence type="ECO:0000256" key="4">
    <source>
        <dbReference type="SAM" id="SignalP"/>
    </source>
</evidence>
<dbReference type="GO" id="GO:0005509">
    <property type="term" value="F:calcium ion binding"/>
    <property type="evidence" value="ECO:0007669"/>
    <property type="project" value="InterPro"/>
</dbReference>
<feature type="region of interest" description="Disordered" evidence="3">
    <location>
        <begin position="91"/>
        <end position="117"/>
    </location>
</feature>
<evidence type="ECO:0000256" key="1">
    <source>
        <dbReference type="ARBA" id="ARBA00022723"/>
    </source>
</evidence>
<dbReference type="OrthoDB" id="7573521at2"/>
<keyword evidence="4" id="KW-0732">Signal</keyword>
<keyword evidence="7" id="KW-1185">Reference proteome</keyword>
<feature type="signal peptide" evidence="4">
    <location>
        <begin position="1"/>
        <end position="24"/>
    </location>
</feature>
<gene>
    <name evidence="6" type="ORF">EOD42_04645</name>
</gene>
<feature type="domain" description="EF-hand" evidence="5">
    <location>
        <begin position="67"/>
        <end position="102"/>
    </location>
</feature>
<dbReference type="Pfam" id="PF13202">
    <property type="entry name" value="EF-hand_5"/>
    <property type="match status" value="2"/>
</dbReference>
<dbReference type="PANTHER" id="PTHR10827:SF98">
    <property type="entry name" value="45 KDA CALCIUM-BINDING PROTEIN"/>
    <property type="match status" value="1"/>
</dbReference>
<evidence type="ECO:0000313" key="6">
    <source>
        <dbReference type="EMBL" id="RVT99382.1"/>
    </source>
</evidence>
<dbReference type="SMART" id="SM00054">
    <property type="entry name" value="EFh"/>
    <property type="match status" value="3"/>
</dbReference>
<dbReference type="InterPro" id="IPR018247">
    <property type="entry name" value="EF_Hand_1_Ca_BS"/>
</dbReference>
<dbReference type="EMBL" id="SACL01000001">
    <property type="protein sequence ID" value="RVT99382.1"/>
    <property type="molecule type" value="Genomic_DNA"/>
</dbReference>
<feature type="chain" id="PRO_5019093500" description="EF-hand domain-containing protein" evidence="4">
    <location>
        <begin position="25"/>
        <end position="195"/>
    </location>
</feature>
<dbReference type="PROSITE" id="PS00018">
    <property type="entry name" value="EF_HAND_1"/>
    <property type="match status" value="3"/>
</dbReference>
<dbReference type="SUPFAM" id="SSF47473">
    <property type="entry name" value="EF-hand"/>
    <property type="match status" value="1"/>
</dbReference>
<feature type="compositionally biased region" description="Basic and acidic residues" evidence="3">
    <location>
        <begin position="104"/>
        <end position="117"/>
    </location>
</feature>
<feature type="compositionally biased region" description="Pro residues" evidence="3">
    <location>
        <begin position="186"/>
        <end position="195"/>
    </location>
</feature>
<keyword evidence="2" id="KW-0677">Repeat</keyword>
<keyword evidence="1" id="KW-0479">Metal-binding</keyword>
<evidence type="ECO:0000313" key="7">
    <source>
        <dbReference type="Proteomes" id="UP000282957"/>
    </source>
</evidence>
<reference evidence="6 7" key="1">
    <citation type="submission" date="2019-01" db="EMBL/GenBank/DDBJ databases">
        <authorList>
            <person name="Chen W.-M."/>
        </authorList>
    </citation>
    <scope>NUCLEOTIDE SEQUENCE [LARGE SCALE GENOMIC DNA]</scope>
    <source>
        <strain evidence="6 7">CCP-6</strain>
    </source>
</reference>
<feature type="compositionally biased region" description="Basic residues" evidence="3">
    <location>
        <begin position="172"/>
        <end position="182"/>
    </location>
</feature>
<dbReference type="InterPro" id="IPR002048">
    <property type="entry name" value="EF_hand_dom"/>
</dbReference>